<accession>A0AAD5UY61</accession>
<sequence length="128" mass="14594">MLSQPVAPPGTPPFLRYVPSLSLLLRHSSIIAIPVIENRIHLVVDDLRHQDFVSAELWIEELALNYEFRRTYQVELFPYHAFAPGWEEDVKKTAEMGSGYASDGPTNMGRARGDNRVENDNFDHEAIE</sequence>
<dbReference type="Proteomes" id="UP001212997">
    <property type="component" value="Unassembled WGS sequence"/>
</dbReference>
<dbReference type="EMBL" id="JANAWD010000347">
    <property type="protein sequence ID" value="KAJ3480960.1"/>
    <property type="molecule type" value="Genomic_DNA"/>
</dbReference>
<evidence type="ECO:0000313" key="2">
    <source>
        <dbReference type="EMBL" id="KAJ3480960.1"/>
    </source>
</evidence>
<proteinExistence type="predicted"/>
<reference evidence="2" key="1">
    <citation type="submission" date="2022-07" db="EMBL/GenBank/DDBJ databases">
        <title>Genome Sequence of Physisporinus lineatus.</title>
        <authorList>
            <person name="Buettner E."/>
        </authorList>
    </citation>
    <scope>NUCLEOTIDE SEQUENCE</scope>
    <source>
        <strain evidence="2">VT162</strain>
    </source>
</reference>
<feature type="compositionally biased region" description="Basic and acidic residues" evidence="1">
    <location>
        <begin position="111"/>
        <end position="128"/>
    </location>
</feature>
<name>A0AAD5UY61_9APHY</name>
<keyword evidence="3" id="KW-1185">Reference proteome</keyword>
<evidence type="ECO:0000313" key="3">
    <source>
        <dbReference type="Proteomes" id="UP001212997"/>
    </source>
</evidence>
<evidence type="ECO:0000256" key="1">
    <source>
        <dbReference type="SAM" id="MobiDB-lite"/>
    </source>
</evidence>
<organism evidence="2 3">
    <name type="scientific">Meripilus lineatus</name>
    <dbReference type="NCBI Taxonomy" id="2056292"/>
    <lineage>
        <taxon>Eukaryota</taxon>
        <taxon>Fungi</taxon>
        <taxon>Dikarya</taxon>
        <taxon>Basidiomycota</taxon>
        <taxon>Agaricomycotina</taxon>
        <taxon>Agaricomycetes</taxon>
        <taxon>Polyporales</taxon>
        <taxon>Meripilaceae</taxon>
        <taxon>Meripilus</taxon>
    </lineage>
</organism>
<gene>
    <name evidence="2" type="ORF">NLI96_g7988</name>
</gene>
<protein>
    <submittedName>
        <fullName evidence="2">Uncharacterized protein</fullName>
    </submittedName>
</protein>
<feature type="region of interest" description="Disordered" evidence="1">
    <location>
        <begin position="96"/>
        <end position="128"/>
    </location>
</feature>
<dbReference type="AlphaFoldDB" id="A0AAD5UY61"/>
<comment type="caution">
    <text evidence="2">The sequence shown here is derived from an EMBL/GenBank/DDBJ whole genome shotgun (WGS) entry which is preliminary data.</text>
</comment>